<feature type="compositionally biased region" description="Low complexity" evidence="1">
    <location>
        <begin position="12"/>
        <end position="23"/>
    </location>
</feature>
<dbReference type="InterPro" id="IPR036259">
    <property type="entry name" value="MFS_trans_sf"/>
</dbReference>
<evidence type="ECO:0008006" key="5">
    <source>
        <dbReference type="Google" id="ProtNLM"/>
    </source>
</evidence>
<sequence length="180" mass="18518">SQATPSLPPTPSATTLPTSATQSHRQGNYRCGSQGARLVVLGLVLAALLGRAPLLGLSWFDAAVIVGLVGAARSGFLEASNAPLLAIWQSAVPRSKQGRVFGARRLLAQAPYPIAVWLGGVFAEQASATWGSPVSAYAAVLGAGIVIELVAAAALAVGGSLRRLERAGEEDEDHVVDRTQ</sequence>
<evidence type="ECO:0000313" key="4">
    <source>
        <dbReference type="Proteomes" id="UP001589707"/>
    </source>
</evidence>
<keyword evidence="2" id="KW-0472">Membrane</keyword>
<feature type="transmembrane region" description="Helical" evidence="2">
    <location>
        <begin position="35"/>
        <end position="56"/>
    </location>
</feature>
<evidence type="ECO:0000256" key="1">
    <source>
        <dbReference type="SAM" id="MobiDB-lite"/>
    </source>
</evidence>
<reference evidence="3 4" key="1">
    <citation type="submission" date="2024-09" db="EMBL/GenBank/DDBJ databases">
        <authorList>
            <person name="Sun Q."/>
            <person name="Mori K."/>
        </authorList>
    </citation>
    <scope>NUCLEOTIDE SEQUENCE [LARGE SCALE GENOMIC DNA]</scope>
    <source>
        <strain evidence="3 4">JCM 11683</strain>
    </source>
</reference>
<name>A0ABV5WZZ8_9MICO</name>
<keyword evidence="2" id="KW-0812">Transmembrane</keyword>
<feature type="transmembrane region" description="Helical" evidence="2">
    <location>
        <begin position="135"/>
        <end position="157"/>
    </location>
</feature>
<feature type="non-terminal residue" evidence="3">
    <location>
        <position position="1"/>
    </location>
</feature>
<feature type="region of interest" description="Disordered" evidence="1">
    <location>
        <begin position="1"/>
        <end position="27"/>
    </location>
</feature>
<evidence type="ECO:0000313" key="3">
    <source>
        <dbReference type="EMBL" id="MFB9775473.1"/>
    </source>
</evidence>
<dbReference type="Proteomes" id="UP001589707">
    <property type="component" value="Unassembled WGS sequence"/>
</dbReference>
<dbReference type="SUPFAM" id="SSF103473">
    <property type="entry name" value="MFS general substrate transporter"/>
    <property type="match status" value="1"/>
</dbReference>
<proteinExistence type="predicted"/>
<organism evidence="3 4">
    <name type="scientific">Brevibacterium otitidis</name>
    <dbReference type="NCBI Taxonomy" id="53364"/>
    <lineage>
        <taxon>Bacteria</taxon>
        <taxon>Bacillati</taxon>
        <taxon>Actinomycetota</taxon>
        <taxon>Actinomycetes</taxon>
        <taxon>Micrococcales</taxon>
        <taxon>Brevibacteriaceae</taxon>
        <taxon>Brevibacterium</taxon>
    </lineage>
</organism>
<dbReference type="EMBL" id="JBHMAU010000026">
    <property type="protein sequence ID" value="MFB9775473.1"/>
    <property type="molecule type" value="Genomic_DNA"/>
</dbReference>
<accession>A0ABV5WZZ8</accession>
<protein>
    <recommendedName>
        <fullName evidence="5">MFS transporter</fullName>
    </recommendedName>
</protein>
<keyword evidence="2" id="KW-1133">Transmembrane helix</keyword>
<evidence type="ECO:0000256" key="2">
    <source>
        <dbReference type="SAM" id="Phobius"/>
    </source>
</evidence>
<comment type="caution">
    <text evidence="3">The sequence shown here is derived from an EMBL/GenBank/DDBJ whole genome shotgun (WGS) entry which is preliminary data.</text>
</comment>
<feature type="compositionally biased region" description="Pro residues" evidence="1">
    <location>
        <begin position="1"/>
        <end position="11"/>
    </location>
</feature>
<gene>
    <name evidence="3" type="ORF">ACFFN1_03450</name>
</gene>
<keyword evidence="4" id="KW-1185">Reference proteome</keyword>